<evidence type="ECO:0000256" key="1">
    <source>
        <dbReference type="SAM" id="MobiDB-lite"/>
    </source>
</evidence>
<organism evidence="2 3">
    <name type="scientific">Rhodococcus oxybenzonivorans</name>
    <dbReference type="NCBI Taxonomy" id="1990687"/>
    <lineage>
        <taxon>Bacteria</taxon>
        <taxon>Bacillati</taxon>
        <taxon>Actinomycetota</taxon>
        <taxon>Actinomycetes</taxon>
        <taxon>Mycobacteriales</taxon>
        <taxon>Nocardiaceae</taxon>
        <taxon>Rhodococcus</taxon>
    </lineage>
</organism>
<dbReference type="KEGG" id="roz:CBI38_16625"/>
<feature type="compositionally biased region" description="Low complexity" evidence="1">
    <location>
        <begin position="47"/>
        <end position="60"/>
    </location>
</feature>
<gene>
    <name evidence="2" type="ORF">CBI38_16625</name>
</gene>
<keyword evidence="3" id="KW-1185">Reference proteome</keyword>
<accession>A0A2S2BWQ0</accession>
<name>A0A2S2BWQ0_9NOCA</name>
<dbReference type="Proteomes" id="UP000245711">
    <property type="component" value="Chromosome"/>
</dbReference>
<proteinExistence type="predicted"/>
<dbReference type="EMBL" id="CP021354">
    <property type="protein sequence ID" value="AWK72938.1"/>
    <property type="molecule type" value="Genomic_DNA"/>
</dbReference>
<dbReference type="AlphaFoldDB" id="A0A2S2BWQ0"/>
<evidence type="ECO:0000313" key="3">
    <source>
        <dbReference type="Proteomes" id="UP000245711"/>
    </source>
</evidence>
<reference evidence="2 3" key="1">
    <citation type="submission" date="2017-05" db="EMBL/GenBank/DDBJ databases">
        <title>Isolation of Rhodococcus sp. S2-17 biodegrading of BP-3.</title>
        <authorList>
            <person name="Lee Y."/>
            <person name="Kim K.H."/>
            <person name="Chun B.H."/>
            <person name="Jung H.S."/>
            <person name="Jeon C.O."/>
        </authorList>
    </citation>
    <scope>NUCLEOTIDE SEQUENCE [LARGE SCALE GENOMIC DNA]</scope>
    <source>
        <strain evidence="2 3">S2-17</strain>
    </source>
</reference>
<feature type="region of interest" description="Disordered" evidence="1">
    <location>
        <begin position="44"/>
        <end position="71"/>
    </location>
</feature>
<evidence type="ECO:0000313" key="2">
    <source>
        <dbReference type="EMBL" id="AWK72938.1"/>
    </source>
</evidence>
<sequence length="71" mass="7804">MTVAGFTVPRQFSFTTRQVVGTLRTLAYRDHAISALSARFDPVTGRAPAAPTARPPNAYASPMCRDRRRPV</sequence>
<protein>
    <submittedName>
        <fullName evidence="2">Uncharacterized protein</fullName>
    </submittedName>
</protein>